<keyword evidence="3" id="KW-0233">DNA recombination</keyword>
<comment type="caution">
    <text evidence="7">The sequence shown here is derived from an EMBL/GenBank/DDBJ whole genome shotgun (WGS) entry which is preliminary data.</text>
</comment>
<dbReference type="PROSITE" id="PS51900">
    <property type="entry name" value="CB"/>
    <property type="match status" value="1"/>
</dbReference>
<evidence type="ECO:0000256" key="2">
    <source>
        <dbReference type="ARBA" id="ARBA00023125"/>
    </source>
</evidence>
<evidence type="ECO:0000313" key="8">
    <source>
        <dbReference type="EMBL" id="KWX18823.1"/>
    </source>
</evidence>
<dbReference type="GO" id="GO:0003677">
    <property type="term" value="F:DNA binding"/>
    <property type="evidence" value="ECO:0007669"/>
    <property type="project" value="UniProtKB-UniRule"/>
</dbReference>
<dbReference type="EMBL" id="WEFP01000017">
    <property type="protein sequence ID" value="KAB7572120.1"/>
    <property type="molecule type" value="Genomic_DNA"/>
</dbReference>
<dbReference type="InterPro" id="IPR044068">
    <property type="entry name" value="CB"/>
</dbReference>
<dbReference type="InterPro" id="IPR013762">
    <property type="entry name" value="Integrase-like_cat_sf"/>
</dbReference>
<dbReference type="SUPFAM" id="SSF56349">
    <property type="entry name" value="DNA breaking-rejoining enzymes"/>
    <property type="match status" value="1"/>
</dbReference>
<dbReference type="InterPro" id="IPR050090">
    <property type="entry name" value="Tyrosine_recombinase_XerCD"/>
</dbReference>
<dbReference type="Pfam" id="PF00589">
    <property type="entry name" value="Phage_integrase"/>
    <property type="match status" value="1"/>
</dbReference>
<dbReference type="CDD" id="cd01189">
    <property type="entry name" value="INT_ICEBs1_C_like"/>
    <property type="match status" value="1"/>
</dbReference>
<organism evidence="7 12">
    <name type="scientific">Enterococcus faecium</name>
    <name type="common">Streptococcus faecium</name>
    <dbReference type="NCBI Taxonomy" id="1352"/>
    <lineage>
        <taxon>Bacteria</taxon>
        <taxon>Bacillati</taxon>
        <taxon>Bacillota</taxon>
        <taxon>Bacilli</taxon>
        <taxon>Lactobacillales</taxon>
        <taxon>Enterococcaceae</taxon>
        <taxon>Enterococcus</taxon>
    </lineage>
</organism>
<keyword evidence="2 4" id="KW-0238">DNA-binding</keyword>
<dbReference type="AlphaFoldDB" id="A0A132Z2Q1"/>
<dbReference type="RefSeq" id="WP_002288969.1">
    <property type="nucleotide sequence ID" value="NZ_AP026566.1"/>
</dbReference>
<dbReference type="Proteomes" id="UP000469871">
    <property type="component" value="Unassembled WGS sequence"/>
</dbReference>
<dbReference type="GO" id="GO:0015074">
    <property type="term" value="P:DNA integration"/>
    <property type="evidence" value="ECO:0007669"/>
    <property type="project" value="InterPro"/>
</dbReference>
<evidence type="ECO:0000256" key="1">
    <source>
        <dbReference type="ARBA" id="ARBA00008857"/>
    </source>
</evidence>
<dbReference type="GO" id="GO:0006310">
    <property type="term" value="P:DNA recombination"/>
    <property type="evidence" value="ECO:0007669"/>
    <property type="project" value="UniProtKB-KW"/>
</dbReference>
<evidence type="ECO:0000256" key="3">
    <source>
        <dbReference type="ARBA" id="ARBA00023172"/>
    </source>
</evidence>
<dbReference type="InterPro" id="IPR010998">
    <property type="entry name" value="Integrase_recombinase_N"/>
</dbReference>
<gene>
    <name evidence="8" type="ORF">AWT83_10215</name>
    <name evidence="9" type="ORF">B1P95_12525</name>
    <name evidence="7" type="ORF">GBM73_17780</name>
</gene>
<evidence type="ECO:0000259" key="5">
    <source>
        <dbReference type="PROSITE" id="PS51898"/>
    </source>
</evidence>
<evidence type="ECO:0000313" key="10">
    <source>
        <dbReference type="Proteomes" id="UP000070452"/>
    </source>
</evidence>
<proteinExistence type="inferred from homology"/>
<dbReference type="EMBL" id="MVGJ01000082">
    <property type="protein sequence ID" value="OOL80172.1"/>
    <property type="molecule type" value="Genomic_DNA"/>
</dbReference>
<evidence type="ECO:0000313" key="11">
    <source>
        <dbReference type="Proteomes" id="UP000191171"/>
    </source>
</evidence>
<accession>A0A132Z2Q1</accession>
<evidence type="ECO:0000313" key="7">
    <source>
        <dbReference type="EMBL" id="KAB7572120.1"/>
    </source>
</evidence>
<name>A0A132Z2Q1_ENTFC</name>
<evidence type="ECO:0000259" key="6">
    <source>
        <dbReference type="PROSITE" id="PS51900"/>
    </source>
</evidence>
<dbReference type="InterPro" id="IPR002104">
    <property type="entry name" value="Integrase_catalytic"/>
</dbReference>
<evidence type="ECO:0000313" key="9">
    <source>
        <dbReference type="EMBL" id="OOL80172.1"/>
    </source>
</evidence>
<reference evidence="7 12" key="3">
    <citation type="submission" date="2019-10" db="EMBL/GenBank/DDBJ databases">
        <title>Evolutionary dynamics of vancomycin-resistant Enterococcus faecium during gastrointestinal tract colonization and bloodstream infection in immunocompromised pediatric patients.</title>
        <authorList>
            <person name="Chilambi G.S."/>
            <person name="Nordstrom H.R."/>
            <person name="Evans D.R."/>
            <person name="Ferrolino J."/>
            <person name="Hayden R.T."/>
            <person name="Maron G.M."/>
            <person name="Vo A.N."/>
            <person name="Gilmore M.S."/>
            <person name="Wolf J."/>
            <person name="Rosch J.W."/>
            <person name="Van Tyne D."/>
        </authorList>
    </citation>
    <scope>NUCLEOTIDE SEQUENCE [LARGE SCALE GENOMIC DNA]</scope>
    <source>
        <strain evidence="7 12">VRECG27</strain>
    </source>
</reference>
<protein>
    <submittedName>
        <fullName evidence="7 8">Integrase</fullName>
    </submittedName>
</protein>
<evidence type="ECO:0000313" key="12">
    <source>
        <dbReference type="Proteomes" id="UP000469871"/>
    </source>
</evidence>
<feature type="domain" description="Core-binding (CB)" evidence="6">
    <location>
        <begin position="59"/>
        <end position="149"/>
    </location>
</feature>
<dbReference type="OMA" id="AQYSKNY"/>
<dbReference type="InterPro" id="IPR011010">
    <property type="entry name" value="DNA_brk_join_enz"/>
</dbReference>
<dbReference type="EMBL" id="LRHK01000001">
    <property type="protein sequence ID" value="KWX18823.1"/>
    <property type="molecule type" value="Genomic_DNA"/>
</dbReference>
<dbReference type="Gene3D" id="1.10.150.130">
    <property type="match status" value="1"/>
</dbReference>
<sequence length="392" mass="46119">MEKTDRFKKQISSTGRITWYFQAYRTTRRGFNSKREAQLAYLEMEKQQRLKKKIVASNDKFSVVGEQWFQYYRSLNEQKEITYDKREEQLKIIVRWIGDKKLSDLTPECLQELLFTLKECGVNGTNVGYAKNSLQSLIQVLNMIFKYCQRKNLISENPMKSVRMPKYQLTVTDLKEAINNIEDKFLTVDELRTFLNYGIVHEELPMSVLFHVLFYTGCRVSEALALQPGDIDFKRNEILFYKQTAVKGKSKDFRIETTKTVSSARRVLVTPLVMEKLQQLIKALGEMRQHYRFIIEETYLFVYLDSSKRGVPYRREYVNDHVKRCVNRSGINKPFHTHLARHTMASLVAEHCSWEVLKDRLGHTDQTTSKIYRHLTSNEKVKPLIAFSSLES</sequence>
<evidence type="ECO:0000256" key="4">
    <source>
        <dbReference type="PROSITE-ProRule" id="PRU01248"/>
    </source>
</evidence>
<reference evidence="9 11" key="2">
    <citation type="submission" date="2017-02" db="EMBL/GenBank/DDBJ databases">
        <title>Clonality and virulence of isolates of VRE in Hematopoietic Stem Cell Transplanted (HSCT) patients.</title>
        <authorList>
            <person name="Marchi A.P."/>
            <person name="Martins R.C."/>
            <person name="Marie S.K."/>
            <person name="Levin A.S."/>
            <person name="Costa S.F."/>
        </authorList>
    </citation>
    <scope>NUCLEOTIDE SEQUENCE [LARGE SCALE GENOMIC DNA]</scope>
    <source>
        <strain evidence="9 11">LIM1759</strain>
    </source>
</reference>
<reference evidence="8 10" key="1">
    <citation type="submission" date="2016-01" db="EMBL/GenBank/DDBJ databases">
        <title>Molecular Mechanisms for transfer of large genomic segments between Enterococcus faecium strains.</title>
        <authorList>
            <person name="Garcia-Solache M.A."/>
            <person name="Lebreton F."/>
            <person name="Mclaughlin R.E."/>
            <person name="Whiteaker J.D."/>
            <person name="Gilmore M.S."/>
            <person name="Rice L.B."/>
        </authorList>
    </citation>
    <scope>NUCLEOTIDE SEQUENCE [LARGE SCALE GENOMIC DNA]</scope>
    <source>
        <strain evidence="8 10">D344RRF x C68</strain>
    </source>
</reference>
<dbReference type="Gene3D" id="1.10.443.10">
    <property type="entry name" value="Intergrase catalytic core"/>
    <property type="match status" value="1"/>
</dbReference>
<dbReference type="PROSITE" id="PS51898">
    <property type="entry name" value="TYR_RECOMBINASE"/>
    <property type="match status" value="1"/>
</dbReference>
<comment type="similarity">
    <text evidence="1">Belongs to the 'phage' integrase family.</text>
</comment>
<dbReference type="PATRIC" id="fig|1352.1358.peg.1335"/>
<dbReference type="Proteomes" id="UP000191171">
    <property type="component" value="Unassembled WGS sequence"/>
</dbReference>
<dbReference type="PANTHER" id="PTHR30349:SF64">
    <property type="entry name" value="PROPHAGE INTEGRASE INTD-RELATED"/>
    <property type="match status" value="1"/>
</dbReference>
<dbReference type="Proteomes" id="UP000070452">
    <property type="component" value="Unassembled WGS sequence"/>
</dbReference>
<dbReference type="PANTHER" id="PTHR30349">
    <property type="entry name" value="PHAGE INTEGRASE-RELATED"/>
    <property type="match status" value="1"/>
</dbReference>
<feature type="domain" description="Tyr recombinase" evidence="5">
    <location>
        <begin position="181"/>
        <end position="385"/>
    </location>
</feature>